<accession>A0A1Y3PCZ2</accession>
<reference evidence="2" key="1">
    <citation type="submission" date="2016-06" db="EMBL/GenBank/DDBJ databases">
        <authorList>
            <person name="Nascimento L."/>
            <person name="Pereira R.V."/>
            <person name="Martins L.F."/>
            <person name="Quaggio R.B."/>
            <person name="Silva A.M."/>
            <person name="Setubal J.C."/>
        </authorList>
    </citation>
    <scope>NUCLEOTIDE SEQUENCE [LARGE SCALE GENOMIC DNA]</scope>
</reference>
<dbReference type="AlphaFoldDB" id="A0A1Y3PCZ2"/>
<evidence type="ECO:0000313" key="2">
    <source>
        <dbReference type="Proteomes" id="UP000196475"/>
    </source>
</evidence>
<comment type="caution">
    <text evidence="1">The sequence shown here is derived from an EMBL/GenBank/DDBJ whole genome shotgun (WGS) entry which is preliminary data.</text>
</comment>
<evidence type="ECO:0000313" key="1">
    <source>
        <dbReference type="EMBL" id="OUM85193.1"/>
    </source>
</evidence>
<sequence>MDIVAELVGLMEVSAAMDTATDSFSFRESLHRRLMPFNASFMAEVFERLDRELNAFYVAQYGWRSERRDRRTIGTLTGRCALL</sequence>
<name>A0A1Y3PCZ2_9BACI</name>
<dbReference type="EMBL" id="LZRT01000109">
    <property type="protein sequence ID" value="OUM85193.1"/>
    <property type="molecule type" value="Genomic_DNA"/>
</dbReference>
<dbReference type="Proteomes" id="UP000196475">
    <property type="component" value="Unassembled WGS sequence"/>
</dbReference>
<organism evidence="1 2">
    <name type="scientific">Bacillus thermozeamaize</name>
    <dbReference type="NCBI Taxonomy" id="230954"/>
    <lineage>
        <taxon>Bacteria</taxon>
        <taxon>Bacillati</taxon>
        <taxon>Bacillota</taxon>
        <taxon>Bacilli</taxon>
        <taxon>Bacillales</taxon>
        <taxon>Bacillaceae</taxon>
        <taxon>Bacillus</taxon>
    </lineage>
</organism>
<gene>
    <name evidence="1" type="ORF">BAA01_04145</name>
</gene>
<protein>
    <submittedName>
        <fullName evidence="1">Uncharacterized protein</fullName>
    </submittedName>
</protein>
<proteinExistence type="predicted"/>